<reference evidence="1" key="2">
    <citation type="submission" date="2025-09" db="UniProtKB">
        <authorList>
            <consortium name="Ensembl"/>
        </authorList>
    </citation>
    <scope>IDENTIFICATION</scope>
</reference>
<dbReference type="PANTHER" id="PTHR35978">
    <property type="entry name" value="IQ DOMAIN-CONTAINING PROTEIN M"/>
    <property type="match status" value="1"/>
</dbReference>
<proteinExistence type="predicted"/>
<dbReference type="SMART" id="SM00015">
    <property type="entry name" value="IQ"/>
    <property type="match status" value="1"/>
</dbReference>
<evidence type="ECO:0000313" key="2">
    <source>
        <dbReference type="Proteomes" id="UP000694521"/>
    </source>
</evidence>
<sequence>MKCNGSMSSQKLSVPYCSWGSTQTPVSASSILENANSYDNEAFGIERPKRNFQQDSWLEERFYKALERPFTVMSNRAFPEKAVKRCKACIYLSPQYAVEQEERISITELLSGIDTVSRALKNEKKEKFSSLRSLDSPSASPRPCDIPGFQITHKGKVYQDWRGVIVPNPVKEHDQMRQKCVRLKGKKIDFPVYKKKSAASGAKSEKKIDKRLSLQTQKKEKKNVTHLEDFGAFCDCTKDPGSREVLKAVICIQRYVRGWLVRRVFKRVKIKSASHGPSLLAVVRYYCKMMARIKHRAGVLDPSTPLHYFELEEWMDKKKFYEAMFFKRELDKKMDRKQLSEFFRDCGYFIPASGIQRVFQLVSPASTAAVRSIKKHQAIEMAFTLFPPLGAKVKNVVIVPLPWLHPLLDGKVGSKKSGKNSNPSEGYECNEGHDGVVPSASSIRISIVCIAHTSPEKYAPLLYIILS</sequence>
<protein>
    <recommendedName>
        <fullName evidence="3">IQ motif containing M</fullName>
    </recommendedName>
</protein>
<evidence type="ECO:0008006" key="3">
    <source>
        <dbReference type="Google" id="ProtNLM"/>
    </source>
</evidence>
<accession>A0A8B9DSS4</accession>
<dbReference type="InterPro" id="IPR000048">
    <property type="entry name" value="IQ_motif_EF-hand-BS"/>
</dbReference>
<organism evidence="1 2">
    <name type="scientific">Anser cygnoides</name>
    <name type="common">Swan goose</name>
    <dbReference type="NCBI Taxonomy" id="8845"/>
    <lineage>
        <taxon>Eukaryota</taxon>
        <taxon>Metazoa</taxon>
        <taxon>Chordata</taxon>
        <taxon>Craniata</taxon>
        <taxon>Vertebrata</taxon>
        <taxon>Euteleostomi</taxon>
        <taxon>Archelosauria</taxon>
        <taxon>Archosauria</taxon>
        <taxon>Dinosauria</taxon>
        <taxon>Saurischia</taxon>
        <taxon>Theropoda</taxon>
        <taxon>Coelurosauria</taxon>
        <taxon>Aves</taxon>
        <taxon>Neognathae</taxon>
        <taxon>Galloanserae</taxon>
        <taxon>Anseriformes</taxon>
        <taxon>Anatidae</taxon>
        <taxon>Anserinae</taxon>
        <taxon>Anser</taxon>
    </lineage>
</organism>
<dbReference type="AlphaFoldDB" id="A0A8B9DSS4"/>
<name>A0A8B9DSS4_ANSCY</name>
<dbReference type="Ensembl" id="ENSACDT00005014078.1">
    <property type="protein sequence ID" value="ENSACDP00005011676.1"/>
    <property type="gene ID" value="ENSACDG00005008592.1"/>
</dbReference>
<dbReference type="PANTHER" id="PTHR35978:SF1">
    <property type="entry name" value="IQ DOMAIN-CONTAINING PROTEIN M"/>
    <property type="match status" value="1"/>
</dbReference>
<dbReference type="Pfam" id="PF00612">
    <property type="entry name" value="IQ"/>
    <property type="match status" value="1"/>
</dbReference>
<reference evidence="1" key="1">
    <citation type="submission" date="2025-08" db="UniProtKB">
        <authorList>
            <consortium name="Ensembl"/>
        </authorList>
    </citation>
    <scope>IDENTIFICATION</scope>
</reference>
<dbReference type="PROSITE" id="PS50096">
    <property type="entry name" value="IQ"/>
    <property type="match status" value="1"/>
</dbReference>
<keyword evidence="2" id="KW-1185">Reference proteome</keyword>
<dbReference type="Proteomes" id="UP000694521">
    <property type="component" value="Unplaced"/>
</dbReference>
<evidence type="ECO:0000313" key="1">
    <source>
        <dbReference type="Ensembl" id="ENSACDP00005011676.1"/>
    </source>
</evidence>